<dbReference type="EMBL" id="BARU01049029">
    <property type="protein sequence ID" value="GAI00950.1"/>
    <property type="molecule type" value="Genomic_DNA"/>
</dbReference>
<comment type="caution">
    <text evidence="1">The sequence shown here is derived from an EMBL/GenBank/DDBJ whole genome shotgun (WGS) entry which is preliminary data.</text>
</comment>
<organism evidence="1">
    <name type="scientific">marine sediment metagenome</name>
    <dbReference type="NCBI Taxonomy" id="412755"/>
    <lineage>
        <taxon>unclassified sequences</taxon>
        <taxon>metagenomes</taxon>
        <taxon>ecological metagenomes</taxon>
    </lineage>
</organism>
<reference evidence="1" key="1">
    <citation type="journal article" date="2014" name="Front. Microbiol.">
        <title>High frequency of phylogenetically diverse reductive dehalogenase-homologous genes in deep subseafloor sedimentary metagenomes.</title>
        <authorList>
            <person name="Kawai M."/>
            <person name="Futagami T."/>
            <person name="Toyoda A."/>
            <person name="Takaki Y."/>
            <person name="Nishi S."/>
            <person name="Hori S."/>
            <person name="Arai W."/>
            <person name="Tsubouchi T."/>
            <person name="Morono Y."/>
            <person name="Uchiyama I."/>
            <person name="Ito T."/>
            <person name="Fujiyama A."/>
            <person name="Inagaki F."/>
            <person name="Takami H."/>
        </authorList>
    </citation>
    <scope>NUCLEOTIDE SEQUENCE</scope>
    <source>
        <strain evidence="1">Expedition CK06-06</strain>
    </source>
</reference>
<evidence type="ECO:0000313" key="1">
    <source>
        <dbReference type="EMBL" id="GAI00950.1"/>
    </source>
</evidence>
<gene>
    <name evidence="1" type="ORF">S03H2_72477</name>
</gene>
<accession>X1LEY1</accession>
<proteinExistence type="predicted"/>
<name>X1LEY1_9ZZZZ</name>
<sequence length="33" mass="3921">VKVKPKEIDESILELAHSKYHIDAIKKRLWGFK</sequence>
<feature type="non-terminal residue" evidence="1">
    <location>
        <position position="1"/>
    </location>
</feature>
<protein>
    <submittedName>
        <fullName evidence="1">Uncharacterized protein</fullName>
    </submittedName>
</protein>
<dbReference type="AlphaFoldDB" id="X1LEY1"/>